<feature type="region of interest" description="Disordered" evidence="1">
    <location>
        <begin position="1"/>
        <end position="20"/>
    </location>
</feature>
<accession>A0A6A1VCS7</accession>
<name>A0A6A1VCS7_9ROSI</name>
<evidence type="ECO:0000313" key="2">
    <source>
        <dbReference type="EMBL" id="KAB1210649.1"/>
    </source>
</evidence>
<dbReference type="Proteomes" id="UP000516437">
    <property type="component" value="Chromosome 6"/>
</dbReference>
<gene>
    <name evidence="2" type="ORF">CJ030_MR6G009089</name>
</gene>
<dbReference type="AlphaFoldDB" id="A0A6A1VCS7"/>
<dbReference type="EMBL" id="RXIC02000024">
    <property type="protein sequence ID" value="KAB1210649.1"/>
    <property type="molecule type" value="Genomic_DNA"/>
</dbReference>
<protein>
    <submittedName>
        <fullName evidence="2">Uncharacterized protein</fullName>
    </submittedName>
</protein>
<feature type="region of interest" description="Disordered" evidence="1">
    <location>
        <begin position="45"/>
        <end position="71"/>
    </location>
</feature>
<comment type="caution">
    <text evidence="2">The sequence shown here is derived from an EMBL/GenBank/DDBJ whole genome shotgun (WGS) entry which is preliminary data.</text>
</comment>
<keyword evidence="3" id="KW-1185">Reference proteome</keyword>
<proteinExistence type="predicted"/>
<evidence type="ECO:0000256" key="1">
    <source>
        <dbReference type="SAM" id="MobiDB-lite"/>
    </source>
</evidence>
<evidence type="ECO:0000313" key="3">
    <source>
        <dbReference type="Proteomes" id="UP000516437"/>
    </source>
</evidence>
<organism evidence="2 3">
    <name type="scientific">Morella rubra</name>
    <name type="common">Chinese bayberry</name>
    <dbReference type="NCBI Taxonomy" id="262757"/>
    <lineage>
        <taxon>Eukaryota</taxon>
        <taxon>Viridiplantae</taxon>
        <taxon>Streptophyta</taxon>
        <taxon>Embryophyta</taxon>
        <taxon>Tracheophyta</taxon>
        <taxon>Spermatophyta</taxon>
        <taxon>Magnoliopsida</taxon>
        <taxon>eudicotyledons</taxon>
        <taxon>Gunneridae</taxon>
        <taxon>Pentapetalae</taxon>
        <taxon>rosids</taxon>
        <taxon>fabids</taxon>
        <taxon>Fagales</taxon>
        <taxon>Myricaceae</taxon>
        <taxon>Morella</taxon>
    </lineage>
</organism>
<reference evidence="2 3" key="1">
    <citation type="journal article" date="2019" name="Plant Biotechnol. J.">
        <title>The red bayberry genome and genetic basis of sex determination.</title>
        <authorList>
            <person name="Jia H.M."/>
            <person name="Jia H.J."/>
            <person name="Cai Q.L."/>
            <person name="Wang Y."/>
            <person name="Zhao H.B."/>
            <person name="Yang W.F."/>
            <person name="Wang G.Y."/>
            <person name="Li Y.H."/>
            <person name="Zhan D.L."/>
            <person name="Shen Y.T."/>
            <person name="Niu Q.F."/>
            <person name="Chang L."/>
            <person name="Qiu J."/>
            <person name="Zhao L."/>
            <person name="Xie H.B."/>
            <person name="Fu W.Y."/>
            <person name="Jin J."/>
            <person name="Li X.W."/>
            <person name="Jiao Y."/>
            <person name="Zhou C.C."/>
            <person name="Tu T."/>
            <person name="Chai C.Y."/>
            <person name="Gao J.L."/>
            <person name="Fan L.J."/>
            <person name="van de Weg E."/>
            <person name="Wang J.Y."/>
            <person name="Gao Z.S."/>
        </authorList>
    </citation>
    <scope>NUCLEOTIDE SEQUENCE [LARGE SCALE GENOMIC DNA]</scope>
    <source>
        <tissue evidence="2">Leaves</tissue>
    </source>
</reference>
<sequence length="104" mass="11487">MPRGPSKPINSEGKKIQNQRTKEIFCHLRKGTEDHHIRKFARISQRKKGNGNQTRITSKHGPHKSIPTSIKGTGVFIGPKDSERLAIAPAGPDVFDLTHGVTLT</sequence>